<dbReference type="GO" id="GO:0008843">
    <property type="term" value="F:endochitinase activity"/>
    <property type="evidence" value="ECO:0007669"/>
    <property type="project" value="UniProtKB-EC"/>
</dbReference>
<evidence type="ECO:0000256" key="5">
    <source>
        <dbReference type="ARBA" id="ARBA00023024"/>
    </source>
</evidence>
<dbReference type="InterPro" id="IPR045321">
    <property type="entry name" value="Cts1-like"/>
</dbReference>
<keyword evidence="4 12" id="KW-0378">Hydrolase</keyword>
<dbReference type="SMART" id="SM00495">
    <property type="entry name" value="ChtBD3"/>
    <property type="match status" value="2"/>
</dbReference>
<sequence>MFPRRVLAPTAFWLAVVAVSALLPQIAGYDNSRYDNVAVYWGQNSHGAADSSDTADYQKTLSYYCQDDAIDVIPVAFVNTFFGTGGLPVLNLANTCNPTDNATFPGTNLANCQSLASDIEYCQSKGKVVTLSLGGAGGSVGFTDDSQATSFADTIWNLFLGGSSSTRPFGAAVLDGIDLDIEGGSSTGYAAFVNQIRSYASDASKPYYITAAPQCPYPDASLGGVLNAANFDAVYVQFYNNVCGLQNYPAANDWNFGIWDYWAQNVSPNKNVKIFVGAPASSTAAGRGYVDIGTLENIAITMRKSFPSFGGVMLWDASQAYANNRYDLAIKTALQNAGGTGFTYPACTAPAYVPGTGYSGGSNVTYQGYIWQAKWYSSSTPSANDNGDWSAINACSGSPSGSTSSTKTSTTSTPTTKSSTTSTSTTKTSSTITTSSTSTVPTSTPTSSSCSGVSAWSSSVAYTGGSQVTYNGHLWTAKWWTQGDTPGGSAGVWTDNGSCIASKRALNSRFFRL</sequence>
<dbReference type="OMA" id="WDFGIWD"/>
<gene>
    <name evidence="12" type="ORF">GLOTRDRAFT_118998</name>
</gene>
<dbReference type="PANTHER" id="PTHR45708:SF49">
    <property type="entry name" value="ENDOCHITINASE"/>
    <property type="match status" value="1"/>
</dbReference>
<evidence type="ECO:0000313" key="12">
    <source>
        <dbReference type="EMBL" id="EPQ60976.1"/>
    </source>
</evidence>
<organism evidence="12 13">
    <name type="scientific">Gloeophyllum trabeum (strain ATCC 11539 / FP-39264 / Madison 617)</name>
    <name type="common">Brown rot fungus</name>
    <dbReference type="NCBI Taxonomy" id="670483"/>
    <lineage>
        <taxon>Eukaryota</taxon>
        <taxon>Fungi</taxon>
        <taxon>Dikarya</taxon>
        <taxon>Basidiomycota</taxon>
        <taxon>Agaricomycotina</taxon>
        <taxon>Agaricomycetes</taxon>
        <taxon>Gloeophyllales</taxon>
        <taxon>Gloeophyllaceae</taxon>
        <taxon>Gloeophyllum</taxon>
    </lineage>
</organism>
<dbReference type="GO" id="GO:0008061">
    <property type="term" value="F:chitin binding"/>
    <property type="evidence" value="ECO:0007669"/>
    <property type="project" value="UniProtKB-KW"/>
</dbReference>
<dbReference type="GO" id="GO:0006032">
    <property type="term" value="P:chitin catabolic process"/>
    <property type="evidence" value="ECO:0007669"/>
    <property type="project" value="UniProtKB-KW"/>
</dbReference>
<feature type="region of interest" description="Disordered" evidence="9">
    <location>
        <begin position="390"/>
        <end position="454"/>
    </location>
</feature>
<dbReference type="SUPFAM" id="SSF51445">
    <property type="entry name" value="(Trans)glycosidases"/>
    <property type="match status" value="1"/>
</dbReference>
<feature type="chain" id="PRO_5004556472" description="chitinase" evidence="10">
    <location>
        <begin position="29"/>
        <end position="513"/>
    </location>
</feature>
<keyword evidence="3" id="KW-0147">Chitin-binding</keyword>
<keyword evidence="5" id="KW-0146">Chitin degradation</keyword>
<dbReference type="InterPro" id="IPR003610">
    <property type="entry name" value="CBM5/12"/>
</dbReference>
<dbReference type="InterPro" id="IPR001579">
    <property type="entry name" value="Glyco_hydro_18_chit_AS"/>
</dbReference>
<proteinExistence type="predicted"/>
<dbReference type="GO" id="GO:0005576">
    <property type="term" value="C:extracellular region"/>
    <property type="evidence" value="ECO:0007669"/>
    <property type="project" value="InterPro"/>
</dbReference>
<evidence type="ECO:0000256" key="2">
    <source>
        <dbReference type="ARBA" id="ARBA00012729"/>
    </source>
</evidence>
<dbReference type="Gene3D" id="3.20.20.80">
    <property type="entry name" value="Glycosidases"/>
    <property type="match status" value="1"/>
</dbReference>
<dbReference type="Proteomes" id="UP000030669">
    <property type="component" value="Unassembled WGS sequence"/>
</dbReference>
<evidence type="ECO:0000259" key="11">
    <source>
        <dbReference type="PROSITE" id="PS51910"/>
    </source>
</evidence>
<feature type="compositionally biased region" description="Low complexity" evidence="9">
    <location>
        <begin position="396"/>
        <end position="454"/>
    </location>
</feature>
<protein>
    <recommendedName>
        <fullName evidence="2">chitinase</fullName>
        <ecNumber evidence="2">3.2.1.14</ecNumber>
    </recommendedName>
</protein>
<keyword evidence="6" id="KW-0119">Carbohydrate metabolism</keyword>
<dbReference type="EMBL" id="KB469296">
    <property type="protein sequence ID" value="EPQ60976.1"/>
    <property type="molecule type" value="Genomic_DNA"/>
</dbReference>
<dbReference type="InterPro" id="IPR036573">
    <property type="entry name" value="CBM_sf_5/12"/>
</dbReference>
<dbReference type="InterPro" id="IPR050542">
    <property type="entry name" value="Glycosyl_Hydrlase18_Chitinase"/>
</dbReference>
<reference evidence="12 13" key="1">
    <citation type="journal article" date="2012" name="Science">
        <title>The Paleozoic origin of enzymatic lignin decomposition reconstructed from 31 fungal genomes.</title>
        <authorList>
            <person name="Floudas D."/>
            <person name="Binder M."/>
            <person name="Riley R."/>
            <person name="Barry K."/>
            <person name="Blanchette R.A."/>
            <person name="Henrissat B."/>
            <person name="Martinez A.T."/>
            <person name="Otillar R."/>
            <person name="Spatafora J.W."/>
            <person name="Yadav J.S."/>
            <person name="Aerts A."/>
            <person name="Benoit I."/>
            <person name="Boyd A."/>
            <person name="Carlson A."/>
            <person name="Copeland A."/>
            <person name="Coutinho P.M."/>
            <person name="de Vries R.P."/>
            <person name="Ferreira P."/>
            <person name="Findley K."/>
            <person name="Foster B."/>
            <person name="Gaskell J."/>
            <person name="Glotzer D."/>
            <person name="Gorecki P."/>
            <person name="Heitman J."/>
            <person name="Hesse C."/>
            <person name="Hori C."/>
            <person name="Igarashi K."/>
            <person name="Jurgens J.A."/>
            <person name="Kallen N."/>
            <person name="Kersten P."/>
            <person name="Kohler A."/>
            <person name="Kuees U."/>
            <person name="Kumar T.K.A."/>
            <person name="Kuo A."/>
            <person name="LaButti K."/>
            <person name="Larrondo L.F."/>
            <person name="Lindquist E."/>
            <person name="Ling A."/>
            <person name="Lombard V."/>
            <person name="Lucas S."/>
            <person name="Lundell T."/>
            <person name="Martin R."/>
            <person name="McLaughlin D.J."/>
            <person name="Morgenstern I."/>
            <person name="Morin E."/>
            <person name="Murat C."/>
            <person name="Nagy L.G."/>
            <person name="Nolan M."/>
            <person name="Ohm R.A."/>
            <person name="Patyshakuliyeva A."/>
            <person name="Rokas A."/>
            <person name="Ruiz-Duenas F.J."/>
            <person name="Sabat G."/>
            <person name="Salamov A."/>
            <person name="Samejima M."/>
            <person name="Schmutz J."/>
            <person name="Slot J.C."/>
            <person name="St John F."/>
            <person name="Stenlid J."/>
            <person name="Sun H."/>
            <person name="Sun S."/>
            <person name="Syed K."/>
            <person name="Tsang A."/>
            <person name="Wiebenga A."/>
            <person name="Young D."/>
            <person name="Pisabarro A."/>
            <person name="Eastwood D.C."/>
            <person name="Martin F."/>
            <person name="Cullen D."/>
            <person name="Grigoriev I.V."/>
            <person name="Hibbett D.S."/>
        </authorList>
    </citation>
    <scope>NUCLEOTIDE SEQUENCE [LARGE SCALE GENOMIC DNA]</scope>
    <source>
        <strain evidence="12 13">ATCC 11539</strain>
    </source>
</reference>
<dbReference type="EC" id="3.2.1.14" evidence="2"/>
<dbReference type="SUPFAM" id="SSF51055">
    <property type="entry name" value="Carbohydrate binding domain"/>
    <property type="match status" value="2"/>
</dbReference>
<keyword evidence="10" id="KW-0732">Signal</keyword>
<feature type="domain" description="GH18" evidence="11">
    <location>
        <begin position="35"/>
        <end position="337"/>
    </location>
</feature>
<accession>S7QN51</accession>
<evidence type="ECO:0000256" key="3">
    <source>
        <dbReference type="ARBA" id="ARBA00022669"/>
    </source>
</evidence>
<comment type="catalytic activity">
    <reaction evidence="1">
        <text>Random endo-hydrolysis of N-acetyl-beta-D-glucosaminide (1-&gt;4)-beta-linkages in chitin and chitodextrins.</text>
        <dbReference type="EC" id="3.2.1.14"/>
    </reaction>
</comment>
<dbReference type="PANTHER" id="PTHR45708">
    <property type="entry name" value="ENDOCHITINASE"/>
    <property type="match status" value="1"/>
</dbReference>
<evidence type="ECO:0000256" key="8">
    <source>
        <dbReference type="ARBA" id="ARBA00023326"/>
    </source>
</evidence>
<dbReference type="STRING" id="670483.S7QN51"/>
<feature type="signal peptide" evidence="10">
    <location>
        <begin position="1"/>
        <end position="28"/>
    </location>
</feature>
<evidence type="ECO:0000256" key="6">
    <source>
        <dbReference type="ARBA" id="ARBA00023277"/>
    </source>
</evidence>
<dbReference type="Gene3D" id="2.10.10.20">
    <property type="entry name" value="Carbohydrate-binding module superfamily 5/12"/>
    <property type="match status" value="2"/>
</dbReference>
<dbReference type="CDD" id="cd02877">
    <property type="entry name" value="GH18_hevamine_XipI_class_III"/>
    <property type="match status" value="1"/>
</dbReference>
<dbReference type="Pfam" id="PF02839">
    <property type="entry name" value="CBM_5_12"/>
    <property type="match status" value="1"/>
</dbReference>
<dbReference type="KEGG" id="gtr:GLOTRDRAFT_118998"/>
<dbReference type="HOGENOM" id="CLU_007818_1_2_1"/>
<evidence type="ECO:0000313" key="13">
    <source>
        <dbReference type="Proteomes" id="UP000030669"/>
    </source>
</evidence>
<dbReference type="OrthoDB" id="6020543at2759"/>
<evidence type="ECO:0000256" key="1">
    <source>
        <dbReference type="ARBA" id="ARBA00000822"/>
    </source>
</evidence>
<dbReference type="GeneID" id="19300528"/>
<name>S7QN51_GLOTA</name>
<dbReference type="CDD" id="cd12215">
    <property type="entry name" value="ChiC_BD"/>
    <property type="match status" value="1"/>
</dbReference>
<dbReference type="GO" id="GO:0000272">
    <property type="term" value="P:polysaccharide catabolic process"/>
    <property type="evidence" value="ECO:0007669"/>
    <property type="project" value="UniProtKB-KW"/>
</dbReference>
<dbReference type="PROSITE" id="PS51910">
    <property type="entry name" value="GH18_2"/>
    <property type="match status" value="1"/>
</dbReference>
<keyword evidence="8" id="KW-0624">Polysaccharide degradation</keyword>
<dbReference type="GO" id="GO:0030246">
    <property type="term" value="F:carbohydrate binding"/>
    <property type="evidence" value="ECO:0007669"/>
    <property type="project" value="InterPro"/>
</dbReference>
<dbReference type="eggNOG" id="KOG4701">
    <property type="taxonomic scope" value="Eukaryota"/>
</dbReference>
<dbReference type="AlphaFoldDB" id="S7QN51"/>
<dbReference type="PROSITE" id="PS01095">
    <property type="entry name" value="GH18_1"/>
    <property type="match status" value="1"/>
</dbReference>
<evidence type="ECO:0000256" key="7">
    <source>
        <dbReference type="ARBA" id="ARBA00023295"/>
    </source>
</evidence>
<dbReference type="RefSeq" id="XP_007861254.1">
    <property type="nucleotide sequence ID" value="XM_007863063.1"/>
</dbReference>
<keyword evidence="13" id="KW-1185">Reference proteome</keyword>
<evidence type="ECO:0000256" key="4">
    <source>
        <dbReference type="ARBA" id="ARBA00022801"/>
    </source>
</evidence>
<dbReference type="InterPro" id="IPR017853">
    <property type="entry name" value="GH"/>
</dbReference>
<dbReference type="InterPro" id="IPR001223">
    <property type="entry name" value="Glyco_hydro18_cat"/>
</dbReference>
<keyword evidence="7" id="KW-0326">Glycosidase</keyword>
<evidence type="ECO:0000256" key="9">
    <source>
        <dbReference type="SAM" id="MobiDB-lite"/>
    </source>
</evidence>
<evidence type="ECO:0000256" key="10">
    <source>
        <dbReference type="SAM" id="SignalP"/>
    </source>
</evidence>